<dbReference type="EMBL" id="JBJURJ010000018">
    <property type="protein sequence ID" value="MFM9331378.1"/>
    <property type="molecule type" value="Genomic_DNA"/>
</dbReference>
<name>A0ACC7P2V7_9BACL</name>
<evidence type="ECO:0000313" key="1">
    <source>
        <dbReference type="EMBL" id="MFM9331378.1"/>
    </source>
</evidence>
<reference evidence="1" key="1">
    <citation type="submission" date="2024-12" db="EMBL/GenBank/DDBJ databases">
        <authorList>
            <person name="Wu N."/>
        </authorList>
    </citation>
    <scope>NUCLEOTIDE SEQUENCE</scope>
    <source>
        <strain evidence="1">P15</strain>
    </source>
</reference>
<organism evidence="1 2">
    <name type="scientific">Paenibacillus mesotrionivorans</name>
    <dbReference type="NCBI Taxonomy" id="3160968"/>
    <lineage>
        <taxon>Bacteria</taxon>
        <taxon>Bacillati</taxon>
        <taxon>Bacillota</taxon>
        <taxon>Bacilli</taxon>
        <taxon>Bacillales</taxon>
        <taxon>Paenibacillaceae</taxon>
        <taxon>Paenibacillus</taxon>
    </lineage>
</organism>
<keyword evidence="2" id="KW-1185">Reference proteome</keyword>
<gene>
    <name evidence="1" type="ORF">ACI1P1_24085</name>
</gene>
<proteinExistence type="predicted"/>
<sequence length="335" mass="38373">MNQLFPLEVSVLSSDALGDFISREYFSRTLVRCRLFYRGLHDIYKIISGDQAYFFKVYRQGVRSMAEVQSELDLLLHLKASGVTAIIPVSKHDGTFISEFMTVNGVRHGVLYTSVGVREFSRMEETIESNERLGTYIASVHAAWDKYNGSINRWSLDASTFIDRSMDAVRQFSEIHDFDIDFLEDVSKHIKKKLTSFSTEAPQFGVCHGDFYSGNVRVDANNNPILIDFDFCGNGWRAYDISMYAYPFAMGCDAAKLQQRENRKDQFLNGYNKVRAMSENEVNSIALFIPFRRIFNIGTLYISYLPNTWGDSNVIGNVDGDIEMLKKWIDLNPIF</sequence>
<comment type="caution">
    <text evidence="1">The sequence shown here is derived from an EMBL/GenBank/DDBJ whole genome shotgun (WGS) entry which is preliminary data.</text>
</comment>
<dbReference type="Proteomes" id="UP001631969">
    <property type="component" value="Unassembled WGS sequence"/>
</dbReference>
<protein>
    <submittedName>
        <fullName evidence="1">Phosphotransferase enzyme family protein</fullName>
    </submittedName>
</protein>
<accession>A0ACC7P2V7</accession>
<evidence type="ECO:0000313" key="2">
    <source>
        <dbReference type="Proteomes" id="UP001631969"/>
    </source>
</evidence>